<dbReference type="InterPro" id="IPR001451">
    <property type="entry name" value="Hexapep"/>
</dbReference>
<dbReference type="GO" id="GO:0016746">
    <property type="term" value="F:acyltransferase activity"/>
    <property type="evidence" value="ECO:0007669"/>
    <property type="project" value="UniProtKB-KW"/>
</dbReference>
<comment type="caution">
    <text evidence="8">The sequence shown here is derived from an EMBL/GenBank/DDBJ whole genome shotgun (WGS) entry which is preliminary data.</text>
</comment>
<evidence type="ECO:0000256" key="7">
    <source>
        <dbReference type="ARBA" id="ARBA00023315"/>
    </source>
</evidence>
<dbReference type="PANTHER" id="PTHR43300">
    <property type="entry name" value="ACETYLTRANSFERASE"/>
    <property type="match status" value="1"/>
</dbReference>
<dbReference type="Proteomes" id="UP000517547">
    <property type="component" value="Unassembled WGS sequence"/>
</dbReference>
<dbReference type="Gene3D" id="2.160.10.10">
    <property type="entry name" value="Hexapeptide repeat proteins"/>
    <property type="match status" value="1"/>
</dbReference>
<name>A0A7Y7Y385_9PSED</name>
<keyword evidence="3" id="KW-0441">Lipid A biosynthesis</keyword>
<dbReference type="InterPro" id="IPR018357">
    <property type="entry name" value="Hexapep_transf_CS"/>
</dbReference>
<evidence type="ECO:0000256" key="2">
    <source>
        <dbReference type="ARBA" id="ARBA00022516"/>
    </source>
</evidence>
<evidence type="ECO:0000256" key="3">
    <source>
        <dbReference type="ARBA" id="ARBA00022556"/>
    </source>
</evidence>
<dbReference type="InterPro" id="IPR050179">
    <property type="entry name" value="Trans_hexapeptide_repeat"/>
</dbReference>
<reference evidence="8 9" key="1">
    <citation type="submission" date="2020-04" db="EMBL/GenBank/DDBJ databases">
        <title>Molecular characterization of pseudomonads from Agaricus bisporus reveal novel blotch 2 pathogens in Western Europe.</title>
        <authorList>
            <person name="Taparia T."/>
            <person name="Krijger M."/>
            <person name="Haynes E."/>
            <person name="Elpinstone J.G."/>
            <person name="Noble R."/>
            <person name="Van Der Wolf J."/>
        </authorList>
    </citation>
    <scope>NUCLEOTIDE SEQUENCE [LARGE SCALE GENOMIC DNA]</scope>
    <source>
        <strain evidence="8 9">IPO3738</strain>
    </source>
</reference>
<organism evidence="8 9">
    <name type="scientific">Pseudomonas gingeri</name>
    <dbReference type="NCBI Taxonomy" id="117681"/>
    <lineage>
        <taxon>Bacteria</taxon>
        <taxon>Pseudomonadati</taxon>
        <taxon>Pseudomonadota</taxon>
        <taxon>Gammaproteobacteria</taxon>
        <taxon>Pseudomonadales</taxon>
        <taxon>Pseudomonadaceae</taxon>
        <taxon>Pseudomonas</taxon>
    </lineage>
</organism>
<dbReference type="GO" id="GO:0009245">
    <property type="term" value="P:lipid A biosynthetic process"/>
    <property type="evidence" value="ECO:0007669"/>
    <property type="project" value="UniProtKB-KW"/>
</dbReference>
<keyword evidence="6" id="KW-0443">Lipid metabolism</keyword>
<dbReference type="GO" id="GO:0016020">
    <property type="term" value="C:membrane"/>
    <property type="evidence" value="ECO:0007669"/>
    <property type="project" value="GOC"/>
</dbReference>
<evidence type="ECO:0000256" key="5">
    <source>
        <dbReference type="ARBA" id="ARBA00022737"/>
    </source>
</evidence>
<keyword evidence="5" id="KW-0677">Repeat</keyword>
<dbReference type="PROSITE" id="PS00101">
    <property type="entry name" value="HEXAPEP_TRANSFERASES"/>
    <property type="match status" value="1"/>
</dbReference>
<protein>
    <submittedName>
        <fullName evidence="8">N-acetyltransferase</fullName>
    </submittedName>
</protein>
<evidence type="ECO:0000313" key="9">
    <source>
        <dbReference type="Proteomes" id="UP000517547"/>
    </source>
</evidence>
<evidence type="ECO:0000256" key="4">
    <source>
        <dbReference type="ARBA" id="ARBA00022679"/>
    </source>
</evidence>
<comment type="similarity">
    <text evidence="1">Belongs to the transferase hexapeptide repeat family.</text>
</comment>
<dbReference type="InterPro" id="IPR011004">
    <property type="entry name" value="Trimer_LpxA-like_sf"/>
</dbReference>
<keyword evidence="2" id="KW-0444">Lipid biosynthesis</keyword>
<dbReference type="SUPFAM" id="SSF51161">
    <property type="entry name" value="Trimeric LpxA-like enzymes"/>
    <property type="match status" value="1"/>
</dbReference>
<keyword evidence="4 8" id="KW-0808">Transferase</keyword>
<dbReference type="EMBL" id="JACAQE010000009">
    <property type="protein sequence ID" value="NWC16981.1"/>
    <property type="molecule type" value="Genomic_DNA"/>
</dbReference>
<evidence type="ECO:0000256" key="1">
    <source>
        <dbReference type="ARBA" id="ARBA00007274"/>
    </source>
</evidence>
<dbReference type="PANTHER" id="PTHR43300:SF4">
    <property type="entry name" value="ACYL-[ACYL-CARRIER-PROTEIN]--UDP-N-ACETYLGLUCOSAMINE O-ACYLTRANSFERASE"/>
    <property type="match status" value="1"/>
</dbReference>
<sequence>MWLVQRCPEVPVANDVYIHPTANVSDKASIGKGTKVWINVQIREEVVIGESCILSKDVYVDHAVKIGNRCKIQNSVSVYCGVEIGDDVFVGPNACFTNDKVPRAFNTDWSITPTFVQNGASIGANATIVCGVTIGEYAMVAAGSVVTKDIPPYTLVMGNPARAVAKIDKEGNRVSGEV</sequence>
<evidence type="ECO:0000256" key="6">
    <source>
        <dbReference type="ARBA" id="ARBA00023098"/>
    </source>
</evidence>
<proteinExistence type="inferred from homology"/>
<dbReference type="Pfam" id="PF00132">
    <property type="entry name" value="Hexapep"/>
    <property type="match status" value="2"/>
</dbReference>
<dbReference type="CDD" id="cd03358">
    <property type="entry name" value="LbH_WxcM_N_like"/>
    <property type="match status" value="1"/>
</dbReference>
<dbReference type="AlphaFoldDB" id="A0A7Y7Y385"/>
<accession>A0A7Y7Y385</accession>
<gene>
    <name evidence="8" type="ORF">HX845_25220</name>
</gene>
<evidence type="ECO:0000313" key="8">
    <source>
        <dbReference type="EMBL" id="NWC16981.1"/>
    </source>
</evidence>
<keyword evidence="7" id="KW-0012">Acyltransferase</keyword>